<evidence type="ECO:0000313" key="1">
    <source>
        <dbReference type="EMBL" id="KKN35474.1"/>
    </source>
</evidence>
<comment type="caution">
    <text evidence="1">The sequence shown here is derived from an EMBL/GenBank/DDBJ whole genome shotgun (WGS) entry which is preliminary data.</text>
</comment>
<sequence length="70" mass="7947">MASNTNWYMTNVRINKLLTMSIAINGVGSFGSKDIIMAILRQKQKRIKILNNITARNMLWLVALVYACLC</sequence>
<dbReference type="EMBL" id="LAZR01002036">
    <property type="protein sequence ID" value="KKN35474.1"/>
    <property type="molecule type" value="Genomic_DNA"/>
</dbReference>
<accession>A0A0F9PZ37</accession>
<organism evidence="1">
    <name type="scientific">marine sediment metagenome</name>
    <dbReference type="NCBI Taxonomy" id="412755"/>
    <lineage>
        <taxon>unclassified sequences</taxon>
        <taxon>metagenomes</taxon>
        <taxon>ecological metagenomes</taxon>
    </lineage>
</organism>
<reference evidence="1" key="1">
    <citation type="journal article" date="2015" name="Nature">
        <title>Complex archaea that bridge the gap between prokaryotes and eukaryotes.</title>
        <authorList>
            <person name="Spang A."/>
            <person name="Saw J.H."/>
            <person name="Jorgensen S.L."/>
            <person name="Zaremba-Niedzwiedzka K."/>
            <person name="Martijn J."/>
            <person name="Lind A.E."/>
            <person name="van Eijk R."/>
            <person name="Schleper C."/>
            <person name="Guy L."/>
            <person name="Ettema T.J."/>
        </authorList>
    </citation>
    <scope>NUCLEOTIDE SEQUENCE</scope>
</reference>
<proteinExistence type="predicted"/>
<dbReference type="AlphaFoldDB" id="A0A0F9PZ37"/>
<protein>
    <submittedName>
        <fullName evidence="1">Uncharacterized protein</fullName>
    </submittedName>
</protein>
<gene>
    <name evidence="1" type="ORF">LCGC14_0783260</name>
</gene>
<name>A0A0F9PZ37_9ZZZZ</name>